<sequence length="136" mass="15153">MLVKSRPRSWRVPGSKPDSIESLLCNRAWCALNPSGPNFHPPVWWGSLKRGVQAQASSSSSDLMPRNLLTCITKVFIKLSVSPLFPSILEDCSCAQVSKDWTNKKLPGNYRPISLLSNLGKIYEKVILARTEITLL</sequence>
<reference evidence="1 2" key="1">
    <citation type="journal article" date="2019" name="Sci. Rep.">
        <title>Orb-weaving spider Araneus ventricosus genome elucidates the spidroin gene catalogue.</title>
        <authorList>
            <person name="Kono N."/>
            <person name="Nakamura H."/>
            <person name="Ohtoshi R."/>
            <person name="Moran D.A.P."/>
            <person name="Shinohara A."/>
            <person name="Yoshida Y."/>
            <person name="Fujiwara M."/>
            <person name="Mori M."/>
            <person name="Tomita M."/>
            <person name="Arakawa K."/>
        </authorList>
    </citation>
    <scope>NUCLEOTIDE SEQUENCE [LARGE SCALE GENOMIC DNA]</scope>
</reference>
<dbReference type="EMBL" id="BGPR01015032">
    <property type="protein sequence ID" value="GBN67743.1"/>
    <property type="molecule type" value="Genomic_DNA"/>
</dbReference>
<proteinExistence type="predicted"/>
<evidence type="ECO:0008006" key="3">
    <source>
        <dbReference type="Google" id="ProtNLM"/>
    </source>
</evidence>
<dbReference type="Proteomes" id="UP000499080">
    <property type="component" value="Unassembled WGS sequence"/>
</dbReference>
<name>A0A4Y2QWJ4_ARAVE</name>
<dbReference type="AlphaFoldDB" id="A0A4Y2QWJ4"/>
<comment type="caution">
    <text evidence="1">The sequence shown here is derived from an EMBL/GenBank/DDBJ whole genome shotgun (WGS) entry which is preliminary data.</text>
</comment>
<accession>A0A4Y2QWJ4</accession>
<keyword evidence="2" id="KW-1185">Reference proteome</keyword>
<protein>
    <recommendedName>
        <fullName evidence="3">Reverse transcriptase domain-containing protein</fullName>
    </recommendedName>
</protein>
<evidence type="ECO:0000313" key="1">
    <source>
        <dbReference type="EMBL" id="GBN67743.1"/>
    </source>
</evidence>
<evidence type="ECO:0000313" key="2">
    <source>
        <dbReference type="Proteomes" id="UP000499080"/>
    </source>
</evidence>
<gene>
    <name evidence="1" type="ORF">AVEN_272416_1</name>
</gene>
<organism evidence="1 2">
    <name type="scientific">Araneus ventricosus</name>
    <name type="common">Orbweaver spider</name>
    <name type="synonym">Epeira ventricosa</name>
    <dbReference type="NCBI Taxonomy" id="182803"/>
    <lineage>
        <taxon>Eukaryota</taxon>
        <taxon>Metazoa</taxon>
        <taxon>Ecdysozoa</taxon>
        <taxon>Arthropoda</taxon>
        <taxon>Chelicerata</taxon>
        <taxon>Arachnida</taxon>
        <taxon>Araneae</taxon>
        <taxon>Araneomorphae</taxon>
        <taxon>Entelegynae</taxon>
        <taxon>Araneoidea</taxon>
        <taxon>Araneidae</taxon>
        <taxon>Araneus</taxon>
    </lineage>
</organism>